<reference evidence="2" key="1">
    <citation type="submission" date="2011-07" db="EMBL/GenBank/DDBJ databases">
        <title>The Genome Sequence of Exophiala (Wangiella) dermatitidis NIH/UT8656.</title>
        <authorList>
            <consortium name="The Broad Institute Genome Sequencing Platform"/>
            <person name="Cuomo C."/>
            <person name="Wang Z."/>
            <person name="Hunicke-Smith S."/>
            <person name="Szanislo P.J."/>
            <person name="Earl A."/>
            <person name="Young S.K."/>
            <person name="Zeng Q."/>
            <person name="Gargeya S."/>
            <person name="Fitzgerald M."/>
            <person name="Haas B."/>
            <person name="Abouelleil A."/>
            <person name="Alvarado L."/>
            <person name="Arachchi H.M."/>
            <person name="Berlin A."/>
            <person name="Brown A."/>
            <person name="Chapman S.B."/>
            <person name="Chen Z."/>
            <person name="Dunbar C."/>
            <person name="Freedman E."/>
            <person name="Gearin G."/>
            <person name="Gellesch M."/>
            <person name="Goldberg J."/>
            <person name="Griggs A."/>
            <person name="Gujja S."/>
            <person name="Heiman D."/>
            <person name="Howarth C."/>
            <person name="Larson L."/>
            <person name="Lui A."/>
            <person name="MacDonald P.J.P."/>
            <person name="Montmayeur A."/>
            <person name="Murphy C."/>
            <person name="Neiman D."/>
            <person name="Pearson M."/>
            <person name="Priest M."/>
            <person name="Roberts A."/>
            <person name="Saif S."/>
            <person name="Shea T."/>
            <person name="Shenoy N."/>
            <person name="Sisk P."/>
            <person name="Stolte C."/>
            <person name="Sykes S."/>
            <person name="Wortman J."/>
            <person name="Nusbaum C."/>
            <person name="Birren B."/>
        </authorList>
    </citation>
    <scope>NUCLEOTIDE SEQUENCE</scope>
    <source>
        <strain evidence="2">NIH/UT8656</strain>
    </source>
</reference>
<dbReference type="VEuPathDB" id="FungiDB:HMPREF1120_04549"/>
<dbReference type="EMBL" id="JH226133">
    <property type="protein sequence ID" value="EHY56467.1"/>
    <property type="molecule type" value="Genomic_DNA"/>
</dbReference>
<proteinExistence type="predicted"/>
<dbReference type="InParanoid" id="H6C0U3"/>
<sequence>MAARLDDPERISAFLRAMHGTTAAVAADSQGPQPRVVAADHDVPIAATNLDYKMASLTMAADGTAGNNALLPTSPVKEILTTKNANIPPQITHLHVPLLTPTQQKLLRKREDIVETRKDDEVPSMENRAMNYMERVIAQHRLAWDSKVALEPAEKSESAVTDVPEDTVHCSKPETPAFAKETPHCNTPLGHIDSSPPVSPIEFTSSPVPQEEAQEAASASERASSLAEDLHSGGSLSPTYAENSSTDAAKLQAPGAVGVRAYDQAAGNDHEPKIGQDETGKQTKQGGEDREHSTFFKSWGSPAARNKPENRKRTIVLGGLPGTAGFTFVQSLIHGGSIETMKLSSSNSAGTATAFITFTSGDACDRYFAKYPNGIGVRHEGKKHIIFVDKSDRVDIMSSIVQGYLDCGASRVVKATGADEDWGIMALNRLAEGKNKTRAVEAVTDSLQDGKRTILFRFTNISDAVKFKSELMRDYDWEGCLIEFAEDPCAKATDIHHG</sequence>
<protein>
    <submittedName>
        <fullName evidence="2">Uncharacterized protein</fullName>
    </submittedName>
</protein>
<feature type="region of interest" description="Disordered" evidence="1">
    <location>
        <begin position="173"/>
        <end position="248"/>
    </location>
</feature>
<dbReference type="AlphaFoldDB" id="H6C0U3"/>
<feature type="compositionally biased region" description="Low complexity" evidence="1">
    <location>
        <begin position="215"/>
        <end position="227"/>
    </location>
</feature>
<dbReference type="eggNOG" id="ENOG502T1NJ">
    <property type="taxonomic scope" value="Eukaryota"/>
</dbReference>
<keyword evidence="3" id="KW-1185">Reference proteome</keyword>
<evidence type="ECO:0000313" key="3">
    <source>
        <dbReference type="Proteomes" id="UP000007304"/>
    </source>
</evidence>
<dbReference type="HOGENOM" id="CLU_033731_0_0_1"/>
<evidence type="ECO:0000313" key="2">
    <source>
        <dbReference type="EMBL" id="EHY56467.1"/>
    </source>
</evidence>
<evidence type="ECO:0000256" key="1">
    <source>
        <dbReference type="SAM" id="MobiDB-lite"/>
    </source>
</evidence>
<feature type="compositionally biased region" description="Basic and acidic residues" evidence="1">
    <location>
        <begin position="268"/>
        <end position="294"/>
    </location>
</feature>
<feature type="region of interest" description="Disordered" evidence="1">
    <location>
        <begin position="267"/>
        <end position="310"/>
    </location>
</feature>
<dbReference type="RefSeq" id="XP_009156928.1">
    <property type="nucleotide sequence ID" value="XM_009158680.1"/>
</dbReference>
<feature type="compositionally biased region" description="Polar residues" evidence="1">
    <location>
        <begin position="234"/>
        <end position="247"/>
    </location>
</feature>
<dbReference type="OrthoDB" id="422086at2759"/>
<accession>H6C0U3</accession>
<gene>
    <name evidence="2" type="ORF">HMPREF1120_04549</name>
</gene>
<dbReference type="GeneID" id="20309188"/>
<organism evidence="2 3">
    <name type="scientific">Exophiala dermatitidis (strain ATCC 34100 / CBS 525.76 / NIH/UT8656)</name>
    <name type="common">Black yeast</name>
    <name type="synonym">Wangiella dermatitidis</name>
    <dbReference type="NCBI Taxonomy" id="858893"/>
    <lineage>
        <taxon>Eukaryota</taxon>
        <taxon>Fungi</taxon>
        <taxon>Dikarya</taxon>
        <taxon>Ascomycota</taxon>
        <taxon>Pezizomycotina</taxon>
        <taxon>Eurotiomycetes</taxon>
        <taxon>Chaetothyriomycetidae</taxon>
        <taxon>Chaetothyriales</taxon>
        <taxon>Herpotrichiellaceae</taxon>
        <taxon>Exophiala</taxon>
    </lineage>
</organism>
<dbReference type="Proteomes" id="UP000007304">
    <property type="component" value="Unassembled WGS sequence"/>
</dbReference>
<name>H6C0U3_EXODN</name>
<dbReference type="STRING" id="858893.H6C0U3"/>